<dbReference type="InterPro" id="IPR001164">
    <property type="entry name" value="ArfGAP_dom"/>
</dbReference>
<dbReference type="InterPro" id="IPR011032">
    <property type="entry name" value="GroES-like_sf"/>
</dbReference>
<dbReference type="Gene3D" id="3.90.180.10">
    <property type="entry name" value="Medium-chain alcohol dehydrogenases, catalytic domain"/>
    <property type="match status" value="1"/>
</dbReference>
<feature type="compositionally biased region" description="Low complexity" evidence="6">
    <location>
        <begin position="445"/>
        <end position="460"/>
    </location>
</feature>
<dbReference type="OrthoDB" id="6036at2759"/>
<feature type="compositionally biased region" description="Basic and acidic residues" evidence="6">
    <location>
        <begin position="1"/>
        <end position="10"/>
    </location>
</feature>
<dbReference type="SUPFAM" id="SSF57863">
    <property type="entry name" value="ArfGap/RecO-like zinc finger"/>
    <property type="match status" value="1"/>
</dbReference>
<dbReference type="AlphaFoldDB" id="A0A9P5VBV2"/>
<feature type="compositionally biased region" description="Low complexity" evidence="6">
    <location>
        <begin position="247"/>
        <end position="282"/>
    </location>
</feature>
<feature type="compositionally biased region" description="Low complexity" evidence="6">
    <location>
        <begin position="559"/>
        <end position="568"/>
    </location>
</feature>
<evidence type="ECO:0000256" key="1">
    <source>
        <dbReference type="ARBA" id="ARBA00022723"/>
    </source>
</evidence>
<dbReference type="GO" id="GO:0005096">
    <property type="term" value="F:GTPase activator activity"/>
    <property type="evidence" value="ECO:0007669"/>
    <property type="project" value="InterPro"/>
</dbReference>
<dbReference type="SUPFAM" id="SSF51735">
    <property type="entry name" value="NAD(P)-binding Rossmann-fold domains"/>
    <property type="match status" value="1"/>
</dbReference>
<dbReference type="Gene3D" id="3.40.50.720">
    <property type="entry name" value="NAD(P)-binding Rossmann-like Domain"/>
    <property type="match status" value="1"/>
</dbReference>
<name>A0A9P5VBV2_9FUNG</name>
<evidence type="ECO:0000256" key="2">
    <source>
        <dbReference type="ARBA" id="ARBA00022737"/>
    </source>
</evidence>
<keyword evidence="9" id="KW-1185">Reference proteome</keyword>
<feature type="compositionally biased region" description="Polar residues" evidence="6">
    <location>
        <begin position="637"/>
        <end position="653"/>
    </location>
</feature>
<feature type="region of interest" description="Disordered" evidence="6">
    <location>
        <begin position="545"/>
        <end position="568"/>
    </location>
</feature>
<feature type="region of interest" description="Disordered" evidence="6">
    <location>
        <begin position="716"/>
        <end position="761"/>
    </location>
</feature>
<keyword evidence="3 5" id="KW-0863">Zinc-finger</keyword>
<sequence>MSKRIEEKHSRYNKSPSLKPTPNSTMLHYLSQRLSLSHLTGYSTQPQQPPWVHHTHLHSARSLPLPSGDRFTVPSPPPAAHLILTGLLKLPENKKCFDCPSKVNVYANLFNNTFICEKCSGLLRELNHRVKSISASTFTSEEMAGLQKGGNAVAKKIWLATWSWREYPEPDAHEVDDVRQFMRAKYVKKLWYQDPNGGSPSAAAVNSAISAPTSPTAGNGPNSALAVPERVRAISKSQSIDVNNHIASSSTPSAATPERTLSRKSSTLSSDSGSTTFSKSTDPSSAGSSPFHPAGAPKSAQPSPSQFQAQQQQQQQQQRRQGSFDNAMGLTCYNHNNNNYGQPVLGGQTFAATPAATETADPFSLMTNAFSNMGMNSSRSTGINSNDAFSTQLNEGYAGHSAFSQAQVSPSQAHSSNDFFSAFSQPSPSAALQATASNDPFSLASSGQSQDHQSQYQQQQSYMNHGTFQGLDFGGGVSSSAGSAAGTGVGAGMMGGAKSFDDYLSVLGQGQQPQQPHSQALASSTGSIFNSPSSAFSVAASSATTLSPQSTGSANPFGLQQQPPQQLQRAFTADYISTSTGYSGGGAISAGLASSGQQSNPFAMFAKQNQPQPSFSDPFGNMTVPQQYQQQQQQQQSDYFSTNGLSSSGTRSPNPFAMSSGGQQHGQSAPLRSHFDQQQQVNQYQQQQAAQPAFMRSASESSYNLQSAFGNNSNNNAFNSSTAGPPSSSIYESAFSMPGAPSRSMTVPTTISNSGAGAGGSGNMNDMFGQWMKPSPVAATSKYPSIDDLDPFSATLSSSSGAVHVSKTGTASVIKSPTVIPRPIPTPTQAMVKVTFADVNFYDVIERRGHMPAQLPLTLGHEAAGGIGFLIIQLAYHLGAHVIGVVSSDEEAALACANDADHVVIISSNGYAPLEEAVSTLVSGKGVHAVYDSVGQATFESHLRIVRRQGTVVSYGFLNDPIPPLDVFRLASKNIHLTATNFSQYLTTRDEFEEL</sequence>
<accession>A0A9P5VBV2</accession>
<keyword evidence="1" id="KW-0479">Metal-binding</keyword>
<dbReference type="Pfam" id="PF01412">
    <property type="entry name" value="ArfGap"/>
    <property type="match status" value="1"/>
</dbReference>
<proteinExistence type="predicted"/>
<feature type="region of interest" description="Disordered" evidence="6">
    <location>
        <begin position="608"/>
        <end position="698"/>
    </location>
</feature>
<evidence type="ECO:0000259" key="7">
    <source>
        <dbReference type="PROSITE" id="PS50115"/>
    </source>
</evidence>
<feature type="region of interest" description="Disordered" evidence="6">
    <location>
        <begin position="1"/>
        <end position="24"/>
    </location>
</feature>
<evidence type="ECO:0000256" key="4">
    <source>
        <dbReference type="ARBA" id="ARBA00022833"/>
    </source>
</evidence>
<dbReference type="PROSITE" id="PS50115">
    <property type="entry name" value="ARFGAP"/>
    <property type="match status" value="1"/>
</dbReference>
<dbReference type="InterPro" id="IPR038508">
    <property type="entry name" value="ArfGAP_dom_sf"/>
</dbReference>
<feature type="domain" description="Arf-GAP" evidence="7">
    <location>
        <begin position="81"/>
        <end position="200"/>
    </location>
</feature>
<dbReference type="InterPro" id="IPR037278">
    <property type="entry name" value="ARFGAP/RecO"/>
</dbReference>
<feature type="region of interest" description="Disordered" evidence="6">
    <location>
        <begin position="238"/>
        <end position="322"/>
    </location>
</feature>
<dbReference type="InterPro" id="IPR036291">
    <property type="entry name" value="NAD(P)-bd_dom_sf"/>
</dbReference>
<dbReference type="PANTHER" id="PTHR46134">
    <property type="entry name" value="DRONGO, ISOFORM F"/>
    <property type="match status" value="1"/>
</dbReference>
<dbReference type="InterPro" id="IPR013149">
    <property type="entry name" value="ADH-like_C"/>
</dbReference>
<dbReference type="InterPro" id="IPR052248">
    <property type="entry name" value="Arf-GAP_FG-repeat_protein"/>
</dbReference>
<feature type="region of interest" description="Disordered" evidence="6">
    <location>
        <begin position="439"/>
        <end position="460"/>
    </location>
</feature>
<dbReference type="SUPFAM" id="SSF50129">
    <property type="entry name" value="GroES-like"/>
    <property type="match status" value="1"/>
</dbReference>
<keyword evidence="4" id="KW-0862">Zinc</keyword>
<feature type="compositionally biased region" description="Polar residues" evidence="6">
    <location>
        <begin position="13"/>
        <end position="24"/>
    </location>
</feature>
<protein>
    <submittedName>
        <fullName evidence="8">ArfGAP with FG repeats 1</fullName>
    </submittedName>
</protein>
<feature type="compositionally biased region" description="Low complexity" evidence="6">
    <location>
        <begin position="677"/>
        <end position="693"/>
    </location>
</feature>
<evidence type="ECO:0000256" key="6">
    <source>
        <dbReference type="SAM" id="MobiDB-lite"/>
    </source>
</evidence>
<dbReference type="Pfam" id="PF00107">
    <property type="entry name" value="ADH_zinc_N"/>
    <property type="match status" value="1"/>
</dbReference>
<dbReference type="SMART" id="SM00105">
    <property type="entry name" value="ArfGap"/>
    <property type="match status" value="1"/>
</dbReference>
<dbReference type="EMBL" id="JAAAUQ010000302">
    <property type="protein sequence ID" value="KAF9151688.1"/>
    <property type="molecule type" value="Genomic_DNA"/>
</dbReference>
<evidence type="ECO:0000313" key="9">
    <source>
        <dbReference type="Proteomes" id="UP000748756"/>
    </source>
</evidence>
<dbReference type="PRINTS" id="PR00405">
    <property type="entry name" value="REVINTRACTNG"/>
</dbReference>
<evidence type="ECO:0000256" key="3">
    <source>
        <dbReference type="ARBA" id="ARBA00022771"/>
    </source>
</evidence>
<dbReference type="GO" id="GO:0008270">
    <property type="term" value="F:zinc ion binding"/>
    <property type="evidence" value="ECO:0007669"/>
    <property type="project" value="UniProtKB-KW"/>
</dbReference>
<gene>
    <name evidence="8" type="primary">AGFG1</name>
    <name evidence="8" type="ORF">BG015_006367</name>
</gene>
<dbReference type="PANTHER" id="PTHR46134:SF3">
    <property type="entry name" value="ARFGAP WITH FG REPEATS 1"/>
    <property type="match status" value="1"/>
</dbReference>
<comment type="caution">
    <text evidence="8">The sequence shown here is derived from an EMBL/GenBank/DDBJ whole genome shotgun (WGS) entry which is preliminary data.</text>
</comment>
<dbReference type="GO" id="GO:0016020">
    <property type="term" value="C:membrane"/>
    <property type="evidence" value="ECO:0007669"/>
    <property type="project" value="TreeGrafter"/>
</dbReference>
<organism evidence="8 9">
    <name type="scientific">Linnemannia schmuckeri</name>
    <dbReference type="NCBI Taxonomy" id="64567"/>
    <lineage>
        <taxon>Eukaryota</taxon>
        <taxon>Fungi</taxon>
        <taxon>Fungi incertae sedis</taxon>
        <taxon>Mucoromycota</taxon>
        <taxon>Mortierellomycotina</taxon>
        <taxon>Mortierellomycetes</taxon>
        <taxon>Mortierellales</taxon>
        <taxon>Mortierellaceae</taxon>
        <taxon>Linnemannia</taxon>
    </lineage>
</organism>
<dbReference type="GO" id="GO:0005737">
    <property type="term" value="C:cytoplasm"/>
    <property type="evidence" value="ECO:0007669"/>
    <property type="project" value="TreeGrafter"/>
</dbReference>
<feature type="compositionally biased region" description="Low complexity" evidence="6">
    <location>
        <begin position="293"/>
        <end position="322"/>
    </location>
</feature>
<dbReference type="CDD" id="cd08838">
    <property type="entry name" value="ArfGap_AGFG"/>
    <property type="match status" value="1"/>
</dbReference>
<keyword evidence="2" id="KW-0677">Repeat</keyword>
<reference evidence="8" key="1">
    <citation type="journal article" date="2020" name="Fungal Divers.">
        <title>Resolving the Mortierellaceae phylogeny through synthesis of multi-gene phylogenetics and phylogenomics.</title>
        <authorList>
            <person name="Vandepol N."/>
            <person name="Liber J."/>
            <person name="Desiro A."/>
            <person name="Na H."/>
            <person name="Kennedy M."/>
            <person name="Barry K."/>
            <person name="Grigoriev I.V."/>
            <person name="Miller A.N."/>
            <person name="O'Donnell K."/>
            <person name="Stajich J.E."/>
            <person name="Bonito G."/>
        </authorList>
    </citation>
    <scope>NUCLEOTIDE SEQUENCE</scope>
    <source>
        <strain evidence="8">NRRL 6426</strain>
    </source>
</reference>
<feature type="compositionally biased region" description="Polar residues" evidence="6">
    <location>
        <begin position="722"/>
        <end position="731"/>
    </location>
</feature>
<evidence type="ECO:0000313" key="8">
    <source>
        <dbReference type="EMBL" id="KAF9151688.1"/>
    </source>
</evidence>
<feature type="compositionally biased region" description="Polar residues" evidence="6">
    <location>
        <begin position="545"/>
        <end position="554"/>
    </location>
</feature>
<feature type="compositionally biased region" description="Low complexity" evidence="6">
    <location>
        <begin position="626"/>
        <end position="636"/>
    </location>
</feature>
<evidence type="ECO:0000256" key="5">
    <source>
        <dbReference type="PROSITE-ProRule" id="PRU00288"/>
    </source>
</evidence>
<dbReference type="Gene3D" id="1.10.220.150">
    <property type="entry name" value="Arf GTPase activating protein"/>
    <property type="match status" value="1"/>
</dbReference>
<dbReference type="Proteomes" id="UP000748756">
    <property type="component" value="Unassembled WGS sequence"/>
</dbReference>